<keyword evidence="7 9" id="KW-0378">Hydrolase</keyword>
<dbReference type="PANTHER" id="PTHR11109:SF7">
    <property type="entry name" value="GTP CYCLOHYDROLASE 1"/>
    <property type="match status" value="1"/>
</dbReference>
<dbReference type="PATRIC" id="fig|61647.15.peg.5610"/>
<dbReference type="GO" id="GO:0006730">
    <property type="term" value="P:one-carbon metabolic process"/>
    <property type="evidence" value="ECO:0007669"/>
    <property type="project" value="UniProtKB-KW"/>
</dbReference>
<organism evidence="9 10">
    <name type="scientific">Pluralibacter gergoviae</name>
    <name type="common">Enterobacter gergoviae</name>
    <dbReference type="NCBI Taxonomy" id="61647"/>
    <lineage>
        <taxon>Bacteria</taxon>
        <taxon>Pseudomonadati</taxon>
        <taxon>Pseudomonadota</taxon>
        <taxon>Gammaproteobacteria</taxon>
        <taxon>Enterobacterales</taxon>
        <taxon>Enterobacteriaceae</taxon>
        <taxon>Pluralibacter</taxon>
    </lineage>
</organism>
<evidence type="ECO:0000256" key="1">
    <source>
        <dbReference type="ARBA" id="ARBA00001052"/>
    </source>
</evidence>
<dbReference type="EMBL" id="LDZF01000093">
    <property type="protein sequence ID" value="KMK01594.1"/>
    <property type="molecule type" value="Genomic_DNA"/>
</dbReference>
<name>A0A0J5K585_PLUGE</name>
<dbReference type="GO" id="GO:0005737">
    <property type="term" value="C:cytoplasm"/>
    <property type="evidence" value="ECO:0007669"/>
    <property type="project" value="TreeGrafter"/>
</dbReference>
<evidence type="ECO:0000256" key="6">
    <source>
        <dbReference type="ARBA" id="ARBA00022563"/>
    </source>
</evidence>
<dbReference type="GO" id="GO:0008270">
    <property type="term" value="F:zinc ion binding"/>
    <property type="evidence" value="ECO:0007669"/>
    <property type="project" value="TreeGrafter"/>
</dbReference>
<dbReference type="PANTHER" id="PTHR11109">
    <property type="entry name" value="GTP CYCLOHYDROLASE I"/>
    <property type="match status" value="1"/>
</dbReference>
<evidence type="ECO:0000256" key="2">
    <source>
        <dbReference type="ARBA" id="ARBA00005080"/>
    </source>
</evidence>
<evidence type="ECO:0000256" key="7">
    <source>
        <dbReference type="ARBA" id="ARBA00022801"/>
    </source>
</evidence>
<dbReference type="GO" id="GO:0046654">
    <property type="term" value="P:tetrahydrofolate biosynthetic process"/>
    <property type="evidence" value="ECO:0007669"/>
    <property type="project" value="InterPro"/>
</dbReference>
<comment type="pathway">
    <text evidence="2">Cofactor biosynthesis; 7,8-dihydroneopterin triphosphate biosynthesis; 7,8-dihydroneopterin triphosphate from GTP: step 1/1.</text>
</comment>
<comment type="caution">
    <text evidence="9">The sequence shown here is derived from an EMBL/GenBank/DDBJ whole genome shotgun (WGS) entry which is preliminary data.</text>
</comment>
<dbReference type="NCBIfam" id="NF006824">
    <property type="entry name" value="PRK09347.1-1"/>
    <property type="match status" value="1"/>
</dbReference>
<dbReference type="InterPro" id="IPR043133">
    <property type="entry name" value="GTP-CH-I_C/QueF"/>
</dbReference>
<dbReference type="NCBIfam" id="NF006826">
    <property type="entry name" value="PRK09347.1-3"/>
    <property type="match status" value="1"/>
</dbReference>
<dbReference type="GO" id="GO:0006729">
    <property type="term" value="P:tetrahydrobiopterin biosynthetic process"/>
    <property type="evidence" value="ECO:0007669"/>
    <property type="project" value="TreeGrafter"/>
</dbReference>
<dbReference type="InterPro" id="IPR043134">
    <property type="entry name" value="GTP-CH-I_N"/>
</dbReference>
<dbReference type="InterPro" id="IPR020602">
    <property type="entry name" value="GTP_CycHdrlase_I_dom"/>
</dbReference>
<dbReference type="Gene3D" id="1.10.286.10">
    <property type="match status" value="1"/>
</dbReference>
<evidence type="ECO:0000256" key="4">
    <source>
        <dbReference type="ARBA" id="ARBA00011857"/>
    </source>
</evidence>
<evidence type="ECO:0000313" key="9">
    <source>
        <dbReference type="EMBL" id="KMK01594.1"/>
    </source>
</evidence>
<dbReference type="UniPathway" id="UPA00848">
    <property type="reaction ID" value="UER00151"/>
</dbReference>
<dbReference type="GO" id="GO:0005525">
    <property type="term" value="F:GTP binding"/>
    <property type="evidence" value="ECO:0007669"/>
    <property type="project" value="TreeGrafter"/>
</dbReference>
<evidence type="ECO:0000313" key="10">
    <source>
        <dbReference type="Proteomes" id="UP000036196"/>
    </source>
</evidence>
<evidence type="ECO:0000256" key="3">
    <source>
        <dbReference type="ARBA" id="ARBA00008085"/>
    </source>
</evidence>
<proteinExistence type="inferred from homology"/>
<comment type="subunit">
    <text evidence="4">Toroid-shaped homodecamer, composed of two pentamers of five dimers.</text>
</comment>
<dbReference type="AlphaFoldDB" id="A0A0J5K585"/>
<keyword evidence="6" id="KW-0554">One-carbon metabolism</keyword>
<protein>
    <recommendedName>
        <fullName evidence="5">GTP cyclohydrolase I</fullName>
        <ecNumber evidence="5">3.5.4.16</ecNumber>
    </recommendedName>
</protein>
<dbReference type="InterPro" id="IPR001474">
    <property type="entry name" value="GTP_CycHdrlase_I"/>
</dbReference>
<comment type="similarity">
    <text evidence="3">Belongs to the GTP cyclohydrolase I family.</text>
</comment>
<keyword evidence="10" id="KW-1185">Reference proteome</keyword>
<dbReference type="FunFam" id="3.30.1130.10:FF:000001">
    <property type="entry name" value="GTP cyclohydrolase 1"/>
    <property type="match status" value="1"/>
</dbReference>
<evidence type="ECO:0000256" key="5">
    <source>
        <dbReference type="ARBA" id="ARBA00012715"/>
    </source>
</evidence>
<dbReference type="Proteomes" id="UP000036196">
    <property type="component" value="Unassembled WGS sequence"/>
</dbReference>
<evidence type="ECO:0000259" key="8">
    <source>
        <dbReference type="Pfam" id="PF01227"/>
    </source>
</evidence>
<dbReference type="NCBIfam" id="TIGR00063">
    <property type="entry name" value="folE"/>
    <property type="match status" value="1"/>
</dbReference>
<feature type="domain" description="GTP cyclohydrolase I" evidence="8">
    <location>
        <begin position="2"/>
        <end position="166"/>
    </location>
</feature>
<dbReference type="Gene3D" id="3.30.1130.10">
    <property type="match status" value="1"/>
</dbReference>
<dbReference type="SUPFAM" id="SSF55620">
    <property type="entry name" value="Tetrahydrobiopterin biosynthesis enzymes-like"/>
    <property type="match status" value="1"/>
</dbReference>
<dbReference type="GO" id="GO:0003934">
    <property type="term" value="F:GTP cyclohydrolase I activity"/>
    <property type="evidence" value="ECO:0007669"/>
    <property type="project" value="UniProtKB-EC"/>
</dbReference>
<gene>
    <name evidence="9" type="primary">folE</name>
    <name evidence="9" type="ORF">ABW06_26010</name>
</gene>
<dbReference type="InterPro" id="IPR018234">
    <property type="entry name" value="GTP_CycHdrlase_I_CS"/>
</dbReference>
<dbReference type="EC" id="3.5.4.16" evidence="5"/>
<dbReference type="Pfam" id="PF01227">
    <property type="entry name" value="GTP_cyclohydroI"/>
    <property type="match status" value="1"/>
</dbReference>
<sequence>LDLTDDSLRGTPGRIADMFINEVFSGLDYANFPKITLMENKMLIAEMITVRDITFTSMCEHHFVMFDGKATVAYIPENNIIGLSKINQIVQFFAQRPQIQERLTQQVRVTLQTLLGTPNVAVSMNAVHFCVKARGIKDQTSATSTISLGGRFKTEQITRQEFLRSVSHS</sequence>
<dbReference type="PROSITE" id="PS00859">
    <property type="entry name" value="GTP_CYCLOHYDROL_1_1"/>
    <property type="match status" value="1"/>
</dbReference>
<dbReference type="PROSITE" id="PS00860">
    <property type="entry name" value="GTP_CYCLOHYDROL_1_2"/>
    <property type="match status" value="1"/>
</dbReference>
<dbReference type="RefSeq" id="WP_048281232.1">
    <property type="nucleotide sequence ID" value="NZ_LDZF01000093.1"/>
</dbReference>
<feature type="non-terminal residue" evidence="9">
    <location>
        <position position="1"/>
    </location>
</feature>
<comment type="catalytic activity">
    <reaction evidence="1">
        <text>GTP + H2O = 7,8-dihydroneopterin 3'-triphosphate + formate + H(+)</text>
        <dbReference type="Rhea" id="RHEA:17473"/>
        <dbReference type="ChEBI" id="CHEBI:15377"/>
        <dbReference type="ChEBI" id="CHEBI:15378"/>
        <dbReference type="ChEBI" id="CHEBI:15740"/>
        <dbReference type="ChEBI" id="CHEBI:37565"/>
        <dbReference type="ChEBI" id="CHEBI:58462"/>
        <dbReference type="EC" id="3.5.4.16"/>
    </reaction>
</comment>
<reference evidence="9 10" key="1">
    <citation type="submission" date="2015-05" db="EMBL/GenBank/DDBJ databases">
        <title>Genome sequences of Pluralibacter gergoviae.</title>
        <authorList>
            <person name="Greninger A.L."/>
            <person name="Miller S."/>
        </authorList>
    </citation>
    <scope>NUCLEOTIDE SEQUENCE [LARGE SCALE GENOMIC DNA]</scope>
    <source>
        <strain evidence="9 10">JS81F13</strain>
    </source>
</reference>
<accession>A0A0J5K585</accession>